<organism evidence="2 3">
    <name type="scientific">Mycena maculata</name>
    <dbReference type="NCBI Taxonomy" id="230809"/>
    <lineage>
        <taxon>Eukaryota</taxon>
        <taxon>Fungi</taxon>
        <taxon>Dikarya</taxon>
        <taxon>Basidiomycota</taxon>
        <taxon>Agaricomycotina</taxon>
        <taxon>Agaricomycetes</taxon>
        <taxon>Agaricomycetidae</taxon>
        <taxon>Agaricales</taxon>
        <taxon>Marasmiineae</taxon>
        <taxon>Mycenaceae</taxon>
        <taxon>Mycena</taxon>
    </lineage>
</organism>
<protein>
    <submittedName>
        <fullName evidence="2">Uncharacterized protein</fullName>
    </submittedName>
</protein>
<dbReference type="Proteomes" id="UP001215280">
    <property type="component" value="Unassembled WGS sequence"/>
</dbReference>
<accession>A0AAD7JGU3</accession>
<evidence type="ECO:0000256" key="1">
    <source>
        <dbReference type="SAM" id="MobiDB-lite"/>
    </source>
</evidence>
<keyword evidence="3" id="KW-1185">Reference proteome</keyword>
<comment type="caution">
    <text evidence="2">The sequence shown here is derived from an EMBL/GenBank/DDBJ whole genome shotgun (WGS) entry which is preliminary data.</text>
</comment>
<gene>
    <name evidence="2" type="ORF">DFH07DRAFT_770569</name>
</gene>
<proteinExistence type="predicted"/>
<dbReference type="AlphaFoldDB" id="A0AAD7JGU3"/>
<evidence type="ECO:0000313" key="2">
    <source>
        <dbReference type="EMBL" id="KAJ7764165.1"/>
    </source>
</evidence>
<evidence type="ECO:0000313" key="3">
    <source>
        <dbReference type="Proteomes" id="UP001215280"/>
    </source>
</evidence>
<sequence length="244" mass="26965">MYAPKPCGAMEGTGGNTEESTSQTIGRTWSNVAGIGTRVDIIVTDGSGPVATDILLFEVGKGQKGPSRCPHLFQLNNKLERWQEEEEEDARKFAANPVVVSRPDYRERKDKRPQDQASQARVQLSCAQHSYFGLEYKRVDPADPVYIETRNEDSGDLVHTYTSLTMAPVLSITNEDLLQLMHQILQIFPTFGCCMIDGLASWVTTSPHLAFTSCTITFMAPQFLVQTISQDSSLGEGKKEGDLT</sequence>
<dbReference type="EMBL" id="JARJLG010000038">
    <property type="protein sequence ID" value="KAJ7764165.1"/>
    <property type="molecule type" value="Genomic_DNA"/>
</dbReference>
<feature type="region of interest" description="Disordered" evidence="1">
    <location>
        <begin position="1"/>
        <end position="24"/>
    </location>
</feature>
<reference evidence="2" key="1">
    <citation type="submission" date="2023-03" db="EMBL/GenBank/DDBJ databases">
        <title>Massive genome expansion in bonnet fungi (Mycena s.s.) driven by repeated elements and novel gene families across ecological guilds.</title>
        <authorList>
            <consortium name="Lawrence Berkeley National Laboratory"/>
            <person name="Harder C.B."/>
            <person name="Miyauchi S."/>
            <person name="Viragh M."/>
            <person name="Kuo A."/>
            <person name="Thoen E."/>
            <person name="Andreopoulos B."/>
            <person name="Lu D."/>
            <person name="Skrede I."/>
            <person name="Drula E."/>
            <person name="Henrissat B."/>
            <person name="Morin E."/>
            <person name="Kohler A."/>
            <person name="Barry K."/>
            <person name="LaButti K."/>
            <person name="Morin E."/>
            <person name="Salamov A."/>
            <person name="Lipzen A."/>
            <person name="Mereny Z."/>
            <person name="Hegedus B."/>
            <person name="Baldrian P."/>
            <person name="Stursova M."/>
            <person name="Weitz H."/>
            <person name="Taylor A."/>
            <person name="Grigoriev I.V."/>
            <person name="Nagy L.G."/>
            <person name="Martin F."/>
            <person name="Kauserud H."/>
        </authorList>
    </citation>
    <scope>NUCLEOTIDE SEQUENCE</scope>
    <source>
        <strain evidence="2">CBHHK188m</strain>
    </source>
</reference>
<name>A0AAD7JGU3_9AGAR</name>